<proteinExistence type="predicted"/>
<evidence type="ECO:0000313" key="2">
    <source>
        <dbReference type="Proteomes" id="UP000524246"/>
    </source>
</evidence>
<dbReference type="Proteomes" id="UP000524246">
    <property type="component" value="Unassembled WGS sequence"/>
</dbReference>
<accession>A0A7X9FTY1</accession>
<dbReference type="EMBL" id="JAAZON010000634">
    <property type="protein sequence ID" value="NMC64266.1"/>
    <property type="molecule type" value="Genomic_DNA"/>
</dbReference>
<name>A0A7X9FTY1_9DELT</name>
<comment type="caution">
    <text evidence="1">The sequence shown here is derived from an EMBL/GenBank/DDBJ whole genome shotgun (WGS) entry which is preliminary data.</text>
</comment>
<reference evidence="1 2" key="1">
    <citation type="journal article" date="2020" name="Biotechnol. Biofuels">
        <title>New insights from the biogas microbiome by comprehensive genome-resolved metagenomics of nearly 1600 species originating from multiple anaerobic digesters.</title>
        <authorList>
            <person name="Campanaro S."/>
            <person name="Treu L."/>
            <person name="Rodriguez-R L.M."/>
            <person name="Kovalovszki A."/>
            <person name="Ziels R.M."/>
            <person name="Maus I."/>
            <person name="Zhu X."/>
            <person name="Kougias P.G."/>
            <person name="Basile A."/>
            <person name="Luo G."/>
            <person name="Schluter A."/>
            <person name="Konstantinidis K.T."/>
            <person name="Angelidaki I."/>
        </authorList>
    </citation>
    <scope>NUCLEOTIDE SEQUENCE [LARGE SCALE GENOMIC DNA]</scope>
    <source>
        <strain evidence="1">AS27yjCOA_65</strain>
    </source>
</reference>
<sequence length="45" mass="4754">MSGKRASLILEDTESSNIGTINAIHKLSAVDGARIILGPSWIGNF</sequence>
<dbReference type="AlphaFoldDB" id="A0A7X9FTY1"/>
<organism evidence="1 2">
    <name type="scientific">SAR324 cluster bacterium</name>
    <dbReference type="NCBI Taxonomy" id="2024889"/>
    <lineage>
        <taxon>Bacteria</taxon>
        <taxon>Deltaproteobacteria</taxon>
        <taxon>SAR324 cluster</taxon>
    </lineage>
</organism>
<protein>
    <submittedName>
        <fullName evidence="1">Uncharacterized protein</fullName>
    </submittedName>
</protein>
<evidence type="ECO:0000313" key="1">
    <source>
        <dbReference type="EMBL" id="NMC64266.1"/>
    </source>
</evidence>
<gene>
    <name evidence="1" type="ORF">GYA55_13970</name>
</gene>